<dbReference type="EMBL" id="CAFZ01000450">
    <property type="protein sequence ID" value="CCA75438.1"/>
    <property type="molecule type" value="Genomic_DNA"/>
</dbReference>
<gene>
    <name evidence="2" type="ORF">PIIN_09421</name>
</gene>
<dbReference type="AlphaFoldDB" id="G4TVU5"/>
<dbReference type="OrthoDB" id="10052172at2759"/>
<evidence type="ECO:0000313" key="2">
    <source>
        <dbReference type="EMBL" id="CCA75438.1"/>
    </source>
</evidence>
<feature type="domain" description="Hypervirulence associated protein TUDOR" evidence="1">
    <location>
        <begin position="29"/>
        <end position="80"/>
    </location>
</feature>
<organism evidence="2 3">
    <name type="scientific">Serendipita indica (strain DSM 11827)</name>
    <name type="common">Root endophyte fungus</name>
    <name type="synonym">Piriformospora indica</name>
    <dbReference type="NCBI Taxonomy" id="1109443"/>
    <lineage>
        <taxon>Eukaryota</taxon>
        <taxon>Fungi</taxon>
        <taxon>Dikarya</taxon>
        <taxon>Basidiomycota</taxon>
        <taxon>Agaricomycotina</taxon>
        <taxon>Agaricomycetes</taxon>
        <taxon>Sebacinales</taxon>
        <taxon>Serendipitaceae</taxon>
        <taxon>Serendipita</taxon>
    </lineage>
</organism>
<proteinExistence type="predicted"/>
<protein>
    <recommendedName>
        <fullName evidence="1">Hypervirulence associated protein TUDOR domain-containing protein</fullName>
    </recommendedName>
</protein>
<keyword evidence="3" id="KW-1185">Reference proteome</keyword>
<accession>G4TVU5</accession>
<dbReference type="OMA" id="THYNAGD"/>
<dbReference type="InterPro" id="IPR021331">
    <property type="entry name" value="Hva1_TUDOR"/>
</dbReference>
<name>G4TVU5_SERID</name>
<dbReference type="eggNOG" id="ENOG502S74A">
    <property type="taxonomic scope" value="Eukaryota"/>
</dbReference>
<evidence type="ECO:0000313" key="3">
    <source>
        <dbReference type="Proteomes" id="UP000007148"/>
    </source>
</evidence>
<reference evidence="2 3" key="1">
    <citation type="journal article" date="2011" name="PLoS Pathog.">
        <title>Endophytic Life Strategies Decoded by Genome and Transcriptome Analyses of the Mutualistic Root Symbiont Piriformospora indica.</title>
        <authorList>
            <person name="Zuccaro A."/>
            <person name="Lahrmann U."/>
            <person name="Guldener U."/>
            <person name="Langen G."/>
            <person name="Pfiffi S."/>
            <person name="Biedenkopf D."/>
            <person name="Wong P."/>
            <person name="Samans B."/>
            <person name="Grimm C."/>
            <person name="Basiewicz M."/>
            <person name="Murat C."/>
            <person name="Martin F."/>
            <person name="Kogel K.H."/>
        </authorList>
    </citation>
    <scope>NUCLEOTIDE SEQUENCE [LARGE SCALE GENOMIC DNA]</scope>
    <source>
        <strain evidence="2 3">DSM 11827</strain>
    </source>
</reference>
<sequence>MCVFLRSSILSADICTDYAIGGATGGNEQSTTVGEICDILTERAPAGDTGVNVRASDENPRYVIKNSNTGKETAYKADNIIRKVN</sequence>
<dbReference type="Proteomes" id="UP000007148">
    <property type="component" value="Unassembled WGS sequence"/>
</dbReference>
<comment type="caution">
    <text evidence="2">The sequence shown here is derived from an EMBL/GenBank/DDBJ whole genome shotgun (WGS) entry which is preliminary data.</text>
</comment>
<evidence type="ECO:0000259" key="1">
    <source>
        <dbReference type="Pfam" id="PF11160"/>
    </source>
</evidence>
<dbReference type="Pfam" id="PF11160">
    <property type="entry name" value="Hva1_TUDOR"/>
    <property type="match status" value="1"/>
</dbReference>
<dbReference type="HOGENOM" id="CLU_172686_0_0_1"/>
<dbReference type="InParanoid" id="G4TVU5"/>